<reference evidence="3" key="1">
    <citation type="journal article" date="2019" name="Environ. Microbiol.">
        <title>Fungal ecological strategies reflected in gene transcription - a case study of two litter decomposers.</title>
        <authorList>
            <person name="Barbi F."/>
            <person name="Kohler A."/>
            <person name="Barry K."/>
            <person name="Baskaran P."/>
            <person name="Daum C."/>
            <person name="Fauchery L."/>
            <person name="Ihrmark K."/>
            <person name="Kuo A."/>
            <person name="LaButti K."/>
            <person name="Lipzen A."/>
            <person name="Morin E."/>
            <person name="Grigoriev I.V."/>
            <person name="Henrissat B."/>
            <person name="Lindahl B."/>
            <person name="Martin F."/>
        </authorList>
    </citation>
    <scope>NUCLEOTIDE SEQUENCE</scope>
    <source>
        <strain evidence="3">JB14</strain>
    </source>
</reference>
<name>A0A6A4GVG9_9AGAR</name>
<feature type="domain" description="Myb/SANT-like" evidence="2">
    <location>
        <begin position="66"/>
        <end position="162"/>
    </location>
</feature>
<feature type="compositionally biased region" description="Acidic residues" evidence="1">
    <location>
        <begin position="218"/>
        <end position="228"/>
    </location>
</feature>
<feature type="region of interest" description="Disordered" evidence="1">
    <location>
        <begin position="1"/>
        <end position="67"/>
    </location>
</feature>
<gene>
    <name evidence="3" type="ORF">BT96DRAFT_947119</name>
</gene>
<feature type="compositionally biased region" description="Basic residues" evidence="1">
    <location>
        <begin position="35"/>
        <end position="47"/>
    </location>
</feature>
<dbReference type="PANTHER" id="PTHR46929">
    <property type="entry name" value="EXPRESSED PROTEIN"/>
    <property type="match status" value="1"/>
</dbReference>
<keyword evidence="4" id="KW-1185">Reference proteome</keyword>
<dbReference type="AlphaFoldDB" id="A0A6A4GVG9"/>
<proteinExistence type="predicted"/>
<protein>
    <recommendedName>
        <fullName evidence="2">Myb/SANT-like domain-containing protein</fullName>
    </recommendedName>
</protein>
<evidence type="ECO:0000256" key="1">
    <source>
        <dbReference type="SAM" id="MobiDB-lite"/>
    </source>
</evidence>
<dbReference type="InterPro" id="IPR024752">
    <property type="entry name" value="Myb/SANT-like_dom"/>
</dbReference>
<organism evidence="3 4">
    <name type="scientific">Gymnopus androsaceus JB14</name>
    <dbReference type="NCBI Taxonomy" id="1447944"/>
    <lineage>
        <taxon>Eukaryota</taxon>
        <taxon>Fungi</taxon>
        <taxon>Dikarya</taxon>
        <taxon>Basidiomycota</taxon>
        <taxon>Agaricomycotina</taxon>
        <taxon>Agaricomycetes</taxon>
        <taxon>Agaricomycetidae</taxon>
        <taxon>Agaricales</taxon>
        <taxon>Marasmiineae</taxon>
        <taxon>Omphalotaceae</taxon>
        <taxon>Gymnopus</taxon>
    </lineage>
</organism>
<sequence length="269" mass="29014">MTRNTAQAAESANSTVHNDKENNSPHPPAPSPKKSPSKPKKPAKSKAKANDSTQSKPPPKRVIFSAEDDNVMVETLLEQKEEGFATDNGGWKDAAFTAVVKALEGSELVSGGLSKSNKSVRDHWNTLKKKYEIFNDLASISGWGWDSVNQRVQASDEQWDNYLKNMQSTEMLRFRYTKDLAELLNGALATGKSAFHAGSKNQTNNADSDLDLGRDPIDLSDGDDDEGSGNEGDISAEISSQILATPGPSKRKISSASPQEGESEAVSFG</sequence>
<dbReference type="Pfam" id="PF12776">
    <property type="entry name" value="Myb_DNA-bind_3"/>
    <property type="match status" value="1"/>
</dbReference>
<evidence type="ECO:0000259" key="2">
    <source>
        <dbReference type="Pfam" id="PF12776"/>
    </source>
</evidence>
<dbReference type="PANTHER" id="PTHR46929:SF3">
    <property type="entry name" value="MYB_SANT-LIKE DOMAIN-CONTAINING PROTEIN"/>
    <property type="match status" value="1"/>
</dbReference>
<feature type="region of interest" description="Disordered" evidence="1">
    <location>
        <begin position="196"/>
        <end position="269"/>
    </location>
</feature>
<dbReference type="OrthoDB" id="3366674at2759"/>
<evidence type="ECO:0000313" key="3">
    <source>
        <dbReference type="EMBL" id="KAE9389104.1"/>
    </source>
</evidence>
<dbReference type="Proteomes" id="UP000799118">
    <property type="component" value="Unassembled WGS sequence"/>
</dbReference>
<feature type="compositionally biased region" description="Polar residues" evidence="1">
    <location>
        <begin position="1"/>
        <end position="16"/>
    </location>
</feature>
<dbReference type="EMBL" id="ML769712">
    <property type="protein sequence ID" value="KAE9389104.1"/>
    <property type="molecule type" value="Genomic_DNA"/>
</dbReference>
<accession>A0A6A4GVG9</accession>
<evidence type="ECO:0000313" key="4">
    <source>
        <dbReference type="Proteomes" id="UP000799118"/>
    </source>
</evidence>